<evidence type="ECO:0000313" key="6">
    <source>
        <dbReference type="Proteomes" id="UP000367750"/>
    </source>
</evidence>
<reference evidence="5 6" key="1">
    <citation type="submission" date="2019-09" db="EMBL/GenBank/DDBJ databases">
        <title>Bacillus ochoae sp. nov., Paenibacillus whitsoniae sp. nov., Paenibacillus spiritus sp. nov. Isolated from the Mars Exploration Rover during spacecraft assembly.</title>
        <authorList>
            <person name="Seuylemezian A."/>
            <person name="Vaishampayan P."/>
        </authorList>
    </citation>
    <scope>NUCLEOTIDE SEQUENCE [LARGE SCALE GENOMIC DNA]</scope>
    <source>
        <strain evidence="5 6">MER_111</strain>
    </source>
</reference>
<feature type="transmembrane region" description="Helical" evidence="3">
    <location>
        <begin position="105"/>
        <end position="124"/>
    </location>
</feature>
<evidence type="ECO:0000259" key="4">
    <source>
        <dbReference type="Pfam" id="PF13490"/>
    </source>
</evidence>
<dbReference type="EMBL" id="VYKK01000002">
    <property type="protein sequence ID" value="KAA9008466.1"/>
    <property type="molecule type" value="Genomic_DNA"/>
</dbReference>
<evidence type="ECO:0000313" key="5">
    <source>
        <dbReference type="EMBL" id="KAA9008466.1"/>
    </source>
</evidence>
<protein>
    <recommendedName>
        <fullName evidence="2">Anti-sigma-W factor RsiW</fullName>
    </recommendedName>
</protein>
<evidence type="ECO:0000256" key="1">
    <source>
        <dbReference type="ARBA" id="ARBA00024353"/>
    </source>
</evidence>
<keyword evidence="6" id="KW-1185">Reference proteome</keyword>
<comment type="similarity">
    <text evidence="1">Belongs to the zinc-associated anti-sigma factor (ZAS) superfamily. Anti-sigma-W factor family.</text>
</comment>
<keyword evidence="3" id="KW-0812">Transmembrane</keyword>
<sequence>MAMKCWDVMEAIPFYLDGLLSPAQEQELRHHLESCPECADWLDEAREMRELWTGLENRPDAFEPGAVPDLVAGVLEEIGRLKTERHSRAEETPAVPKRSIRRASWLHYALAACLAFTLMQFGVFEQLGYGLTTFSGQMSDSVVQLFGDAGTR</sequence>
<evidence type="ECO:0000256" key="2">
    <source>
        <dbReference type="ARBA" id="ARBA00024438"/>
    </source>
</evidence>
<dbReference type="Gene3D" id="1.10.10.1320">
    <property type="entry name" value="Anti-sigma factor, zinc-finger domain"/>
    <property type="match status" value="1"/>
</dbReference>
<comment type="caution">
    <text evidence="5">The sequence shown here is derived from an EMBL/GenBank/DDBJ whole genome shotgun (WGS) entry which is preliminary data.</text>
</comment>
<accession>A0A5J5GJN7</accession>
<proteinExistence type="inferred from homology"/>
<dbReference type="AlphaFoldDB" id="A0A5J5GJN7"/>
<keyword evidence="3" id="KW-1133">Transmembrane helix</keyword>
<dbReference type="Pfam" id="PF13490">
    <property type="entry name" value="zf-HC2"/>
    <property type="match status" value="1"/>
</dbReference>
<feature type="domain" description="Putative zinc-finger" evidence="4">
    <location>
        <begin position="7"/>
        <end position="39"/>
    </location>
</feature>
<name>A0A5J5GJN7_9BACL</name>
<gene>
    <name evidence="5" type="ORF">F4V43_00870</name>
</gene>
<dbReference type="InterPro" id="IPR027383">
    <property type="entry name" value="Znf_put"/>
</dbReference>
<dbReference type="InterPro" id="IPR041916">
    <property type="entry name" value="Anti_sigma_zinc_sf"/>
</dbReference>
<evidence type="ECO:0000256" key="3">
    <source>
        <dbReference type="SAM" id="Phobius"/>
    </source>
</evidence>
<dbReference type="OrthoDB" id="2655854at2"/>
<dbReference type="Proteomes" id="UP000367750">
    <property type="component" value="Unassembled WGS sequence"/>
</dbReference>
<keyword evidence="3" id="KW-0472">Membrane</keyword>
<organism evidence="5 6">
    <name type="scientific">Paenibacillus spiritus</name>
    <dbReference type="NCBI Taxonomy" id="2496557"/>
    <lineage>
        <taxon>Bacteria</taxon>
        <taxon>Bacillati</taxon>
        <taxon>Bacillota</taxon>
        <taxon>Bacilli</taxon>
        <taxon>Bacillales</taxon>
        <taxon>Paenibacillaceae</taxon>
        <taxon>Paenibacillus</taxon>
    </lineage>
</organism>